<reference evidence="1 2" key="1">
    <citation type="journal article" date="2015" name="Genome Biol. Evol.">
        <title>The genome of winter moth (Operophtera brumata) provides a genomic perspective on sexual dimorphism and phenology.</title>
        <authorList>
            <person name="Derks M.F."/>
            <person name="Smit S."/>
            <person name="Salis L."/>
            <person name="Schijlen E."/>
            <person name="Bossers A."/>
            <person name="Mateman C."/>
            <person name="Pijl A.S."/>
            <person name="de Ridder D."/>
            <person name="Groenen M.A."/>
            <person name="Visser M.E."/>
            <person name="Megens H.J."/>
        </authorList>
    </citation>
    <scope>NUCLEOTIDE SEQUENCE [LARGE SCALE GENOMIC DNA]</scope>
    <source>
        <strain evidence="1">WM2013NL</strain>
        <tissue evidence="1">Head and thorax</tissue>
    </source>
</reference>
<keyword evidence="1" id="KW-0430">Lectin</keyword>
<proteinExistence type="predicted"/>
<dbReference type="EMBL" id="JTDY01000095">
    <property type="protein sequence ID" value="KOB78900.1"/>
    <property type="molecule type" value="Genomic_DNA"/>
</dbReference>
<accession>A0A0L7LTV9</accession>
<protein>
    <submittedName>
        <fullName evidence="1">C-type lectin</fullName>
    </submittedName>
</protein>
<dbReference type="InterPro" id="IPR016186">
    <property type="entry name" value="C-type_lectin-like/link_sf"/>
</dbReference>
<gene>
    <name evidence="1" type="ORF">OBRU01_00272</name>
</gene>
<feature type="non-terminal residue" evidence="1">
    <location>
        <position position="1"/>
    </location>
</feature>
<organism evidence="1 2">
    <name type="scientific">Operophtera brumata</name>
    <name type="common">Winter moth</name>
    <name type="synonym">Phalaena brumata</name>
    <dbReference type="NCBI Taxonomy" id="104452"/>
    <lineage>
        <taxon>Eukaryota</taxon>
        <taxon>Metazoa</taxon>
        <taxon>Ecdysozoa</taxon>
        <taxon>Arthropoda</taxon>
        <taxon>Hexapoda</taxon>
        <taxon>Insecta</taxon>
        <taxon>Pterygota</taxon>
        <taxon>Neoptera</taxon>
        <taxon>Endopterygota</taxon>
        <taxon>Lepidoptera</taxon>
        <taxon>Glossata</taxon>
        <taxon>Ditrysia</taxon>
        <taxon>Geometroidea</taxon>
        <taxon>Geometridae</taxon>
        <taxon>Larentiinae</taxon>
        <taxon>Operophtera</taxon>
    </lineage>
</organism>
<dbReference type="InterPro" id="IPR016187">
    <property type="entry name" value="CTDL_fold"/>
</dbReference>
<name>A0A0L7LTV9_OPEBR</name>
<sequence>GVLAFPATSQLRDAIKDYVSQVNTSVSTIFTGVHADISYGNFFSMEGYAYNATSGSCYKFHRQGQTWNNANKKCKAEGAYLAIVNSQLESGVLKDLYAKNPDSVITSVYRNEVESYDDQAFIGIRDWLDGASWTTVKGKLELIIIIIAITAFFRMAQRGA</sequence>
<dbReference type="Proteomes" id="UP000037510">
    <property type="component" value="Unassembled WGS sequence"/>
</dbReference>
<evidence type="ECO:0000313" key="1">
    <source>
        <dbReference type="EMBL" id="KOB78900.1"/>
    </source>
</evidence>
<dbReference type="GO" id="GO:0030246">
    <property type="term" value="F:carbohydrate binding"/>
    <property type="evidence" value="ECO:0007669"/>
    <property type="project" value="UniProtKB-KW"/>
</dbReference>
<evidence type="ECO:0000313" key="2">
    <source>
        <dbReference type="Proteomes" id="UP000037510"/>
    </source>
</evidence>
<keyword evidence="2" id="KW-1185">Reference proteome</keyword>
<dbReference type="Gene3D" id="3.10.100.10">
    <property type="entry name" value="Mannose-Binding Protein A, subunit A"/>
    <property type="match status" value="1"/>
</dbReference>
<dbReference type="SUPFAM" id="SSF56436">
    <property type="entry name" value="C-type lectin-like"/>
    <property type="match status" value="1"/>
</dbReference>
<dbReference type="AlphaFoldDB" id="A0A0L7LTV9"/>
<dbReference type="CDD" id="cd00037">
    <property type="entry name" value="CLECT"/>
    <property type="match status" value="1"/>
</dbReference>
<comment type="caution">
    <text evidence="1">The sequence shown here is derived from an EMBL/GenBank/DDBJ whole genome shotgun (WGS) entry which is preliminary data.</text>
</comment>